<comment type="similarity">
    <text evidence="1 16">Belongs to the DNA polymerase type-A family.</text>
</comment>
<evidence type="ECO:0000313" key="21">
    <source>
        <dbReference type="Proteomes" id="UP000231581"/>
    </source>
</evidence>
<evidence type="ECO:0000256" key="2">
    <source>
        <dbReference type="ARBA" id="ARBA00012417"/>
    </source>
</evidence>
<gene>
    <name evidence="16" type="primary">polA</name>
    <name evidence="20" type="ORF">COX00_01100</name>
</gene>
<keyword evidence="13 16" id="KW-0234">DNA repair</keyword>
<comment type="caution">
    <text evidence="20">The sequence shown here is derived from an EMBL/GenBank/DDBJ whole genome shotgun (WGS) entry which is preliminary data.</text>
</comment>
<keyword evidence="8 16" id="KW-0227">DNA damage</keyword>
<dbReference type="GO" id="GO:0008408">
    <property type="term" value="F:3'-5' exonuclease activity"/>
    <property type="evidence" value="ECO:0007669"/>
    <property type="project" value="UniProtKB-UniRule"/>
</dbReference>
<dbReference type="FunFam" id="1.10.150.20:FF:000003">
    <property type="entry name" value="DNA polymerase I"/>
    <property type="match status" value="1"/>
</dbReference>
<dbReference type="NCBIfam" id="NF004397">
    <property type="entry name" value="PRK05755.1"/>
    <property type="match status" value="1"/>
</dbReference>
<dbReference type="SUPFAM" id="SSF53098">
    <property type="entry name" value="Ribonuclease H-like"/>
    <property type="match status" value="1"/>
</dbReference>
<dbReference type="GO" id="GO:0006261">
    <property type="term" value="P:DNA-templated DNA replication"/>
    <property type="evidence" value="ECO:0007669"/>
    <property type="project" value="UniProtKB-UniRule"/>
</dbReference>
<keyword evidence="9 16" id="KW-0378">Hydrolase</keyword>
<dbReference type="GO" id="GO:0003887">
    <property type="term" value="F:DNA-directed DNA polymerase activity"/>
    <property type="evidence" value="ECO:0007669"/>
    <property type="project" value="UniProtKB-UniRule"/>
</dbReference>
<dbReference type="Pfam" id="PF00476">
    <property type="entry name" value="DNA_pol_A"/>
    <property type="match status" value="1"/>
</dbReference>
<dbReference type="SUPFAM" id="SSF47807">
    <property type="entry name" value="5' to 3' exonuclease, C-terminal subdomain"/>
    <property type="match status" value="1"/>
</dbReference>
<dbReference type="FunFam" id="1.20.1060.10:FF:000001">
    <property type="entry name" value="DNA polymerase I"/>
    <property type="match status" value="1"/>
</dbReference>
<evidence type="ECO:0000256" key="1">
    <source>
        <dbReference type="ARBA" id="ARBA00007705"/>
    </source>
</evidence>
<evidence type="ECO:0000259" key="18">
    <source>
        <dbReference type="SMART" id="SM00475"/>
    </source>
</evidence>
<dbReference type="InterPro" id="IPR002298">
    <property type="entry name" value="DNA_polymerase_A"/>
</dbReference>
<dbReference type="Pfam" id="PF01367">
    <property type="entry name" value="5_3_exonuc"/>
    <property type="match status" value="1"/>
</dbReference>
<evidence type="ECO:0000256" key="4">
    <source>
        <dbReference type="ARBA" id="ARBA00022679"/>
    </source>
</evidence>
<dbReference type="InterPro" id="IPR001098">
    <property type="entry name" value="DNA-dir_DNA_pol_A_palm_dom"/>
</dbReference>
<dbReference type="CDD" id="cd06140">
    <property type="entry name" value="DNA_polA_I_Bacillus_like_exo"/>
    <property type="match status" value="1"/>
</dbReference>
<keyword evidence="12 16" id="KW-0238">DNA-binding</keyword>
<evidence type="ECO:0000256" key="6">
    <source>
        <dbReference type="ARBA" id="ARBA00022705"/>
    </source>
</evidence>
<dbReference type="PRINTS" id="PR00868">
    <property type="entry name" value="DNAPOLI"/>
</dbReference>
<evidence type="ECO:0000256" key="13">
    <source>
        <dbReference type="ARBA" id="ARBA00023204"/>
    </source>
</evidence>
<dbReference type="EC" id="2.7.7.7" evidence="2 15"/>
<dbReference type="InterPro" id="IPR029060">
    <property type="entry name" value="PIN-like_dom_sf"/>
</dbReference>
<evidence type="ECO:0000256" key="7">
    <source>
        <dbReference type="ARBA" id="ARBA00022722"/>
    </source>
</evidence>
<dbReference type="Gene3D" id="1.20.1060.10">
    <property type="entry name" value="Taq DNA Polymerase, Chain T, domain 4"/>
    <property type="match status" value="1"/>
</dbReference>
<dbReference type="InterPro" id="IPR020045">
    <property type="entry name" value="DNA_polI_H3TH"/>
</dbReference>
<dbReference type="GO" id="GO:0008409">
    <property type="term" value="F:5'-3' exonuclease activity"/>
    <property type="evidence" value="ECO:0007669"/>
    <property type="project" value="UniProtKB-UniRule"/>
</dbReference>
<evidence type="ECO:0000256" key="15">
    <source>
        <dbReference type="NCBIfam" id="TIGR00593"/>
    </source>
</evidence>
<dbReference type="SMART" id="SM00474">
    <property type="entry name" value="35EXOc"/>
    <property type="match status" value="1"/>
</dbReference>
<proteinExistence type="inferred from homology"/>
<dbReference type="AlphaFoldDB" id="A0A2H0BT82"/>
<dbReference type="CDD" id="cd09859">
    <property type="entry name" value="PIN_53EXO"/>
    <property type="match status" value="1"/>
</dbReference>
<feature type="domain" description="5'-3' exonuclease" evidence="18">
    <location>
        <begin position="5"/>
        <end position="266"/>
    </location>
</feature>
<dbReference type="SMART" id="SM00279">
    <property type="entry name" value="HhH2"/>
    <property type="match status" value="1"/>
</dbReference>
<dbReference type="InterPro" id="IPR036279">
    <property type="entry name" value="5-3_exonuclease_C_sf"/>
</dbReference>
<evidence type="ECO:0000256" key="10">
    <source>
        <dbReference type="ARBA" id="ARBA00022839"/>
    </source>
</evidence>
<keyword evidence="11 16" id="KW-0239">DNA-directed DNA polymerase</keyword>
<dbReference type="GO" id="GO:0006302">
    <property type="term" value="P:double-strand break repair"/>
    <property type="evidence" value="ECO:0007669"/>
    <property type="project" value="TreeGrafter"/>
</dbReference>
<evidence type="ECO:0000256" key="12">
    <source>
        <dbReference type="ARBA" id="ARBA00023125"/>
    </source>
</evidence>
<dbReference type="InterPro" id="IPR002562">
    <property type="entry name" value="3'-5'_exonuclease_dom"/>
</dbReference>
<comment type="function">
    <text evidence="16">In addition to polymerase activity, this DNA polymerase exhibits 3'-5' and 5'-3' exonuclease activity.</text>
</comment>
<dbReference type="FunFam" id="1.10.150.20:FF:000002">
    <property type="entry name" value="DNA polymerase I"/>
    <property type="match status" value="1"/>
</dbReference>
<dbReference type="InterPro" id="IPR008918">
    <property type="entry name" value="HhH2"/>
</dbReference>
<feature type="domain" description="DNA-directed DNA polymerase family A palm" evidence="19">
    <location>
        <begin position="638"/>
        <end position="844"/>
    </location>
</feature>
<dbReference type="EMBL" id="PCSZ01000026">
    <property type="protein sequence ID" value="PIP60824.1"/>
    <property type="molecule type" value="Genomic_DNA"/>
</dbReference>
<evidence type="ECO:0000256" key="8">
    <source>
        <dbReference type="ARBA" id="ARBA00022763"/>
    </source>
</evidence>
<evidence type="ECO:0000256" key="16">
    <source>
        <dbReference type="RuleBase" id="RU004460"/>
    </source>
</evidence>
<dbReference type="SMART" id="SM00482">
    <property type="entry name" value="POLAc"/>
    <property type="match status" value="1"/>
</dbReference>
<dbReference type="InterPro" id="IPR020046">
    <property type="entry name" value="5-3_exonucl_a-hlix_arch_N"/>
</dbReference>
<comment type="catalytic activity">
    <reaction evidence="14 16">
        <text>DNA(n) + a 2'-deoxyribonucleoside 5'-triphosphate = DNA(n+1) + diphosphate</text>
        <dbReference type="Rhea" id="RHEA:22508"/>
        <dbReference type="Rhea" id="RHEA-COMP:17339"/>
        <dbReference type="Rhea" id="RHEA-COMP:17340"/>
        <dbReference type="ChEBI" id="CHEBI:33019"/>
        <dbReference type="ChEBI" id="CHEBI:61560"/>
        <dbReference type="ChEBI" id="CHEBI:173112"/>
        <dbReference type="EC" id="2.7.7.7"/>
    </reaction>
</comment>
<dbReference type="NCBIfam" id="TIGR00593">
    <property type="entry name" value="pola"/>
    <property type="match status" value="1"/>
</dbReference>
<dbReference type="InterPro" id="IPR043502">
    <property type="entry name" value="DNA/RNA_pol_sf"/>
</dbReference>
<keyword evidence="7" id="KW-0540">Nuclease</keyword>
<dbReference type="SUPFAM" id="SSF88723">
    <property type="entry name" value="PIN domain-like"/>
    <property type="match status" value="1"/>
</dbReference>
<reference evidence="20 21" key="1">
    <citation type="submission" date="2017-09" db="EMBL/GenBank/DDBJ databases">
        <title>Depth-based differentiation of microbial function through sediment-hosted aquifers and enrichment of novel symbionts in the deep terrestrial subsurface.</title>
        <authorList>
            <person name="Probst A.J."/>
            <person name="Ladd B."/>
            <person name="Jarett J.K."/>
            <person name="Geller-Mcgrath D.E."/>
            <person name="Sieber C.M."/>
            <person name="Emerson J.B."/>
            <person name="Anantharaman K."/>
            <person name="Thomas B.C."/>
            <person name="Malmstrom R."/>
            <person name="Stieglmeier M."/>
            <person name="Klingl A."/>
            <person name="Woyke T."/>
            <person name="Ryan C.M."/>
            <person name="Banfield J.F."/>
        </authorList>
    </citation>
    <scope>NUCLEOTIDE SEQUENCE [LARGE SCALE GENOMIC DNA]</scope>
    <source>
        <strain evidence="20">CG22_combo_CG10-13_8_21_14_all_47_17</strain>
    </source>
</reference>
<name>A0A2H0BT82_9BACT</name>
<feature type="domain" description="3'-5' exonuclease" evidence="17">
    <location>
        <begin position="313"/>
        <end position="494"/>
    </location>
</feature>
<dbReference type="PANTHER" id="PTHR10133:SF27">
    <property type="entry name" value="DNA POLYMERASE NU"/>
    <property type="match status" value="1"/>
</dbReference>
<dbReference type="Gene3D" id="1.10.150.20">
    <property type="entry name" value="5' to 3' exonuclease, C-terminal subdomain"/>
    <property type="match status" value="2"/>
</dbReference>
<dbReference type="SMART" id="SM00475">
    <property type="entry name" value="53EXOc"/>
    <property type="match status" value="1"/>
</dbReference>
<keyword evidence="5 16" id="KW-0548">Nucleotidyltransferase</keyword>
<evidence type="ECO:0000256" key="3">
    <source>
        <dbReference type="ARBA" id="ARBA00020311"/>
    </source>
</evidence>
<dbReference type="Pfam" id="PF02739">
    <property type="entry name" value="5_3_exonuc_N"/>
    <property type="match status" value="1"/>
</dbReference>
<dbReference type="PANTHER" id="PTHR10133">
    <property type="entry name" value="DNA POLYMERASE I"/>
    <property type="match status" value="1"/>
</dbReference>
<dbReference type="InterPro" id="IPR036397">
    <property type="entry name" value="RNaseH_sf"/>
</dbReference>
<dbReference type="InterPro" id="IPR018320">
    <property type="entry name" value="DNA_polymerase_1"/>
</dbReference>
<evidence type="ECO:0000259" key="17">
    <source>
        <dbReference type="SMART" id="SM00474"/>
    </source>
</evidence>
<keyword evidence="6 16" id="KW-0235">DNA replication</keyword>
<organism evidence="20 21">
    <name type="scientific">Candidatus Uhrbacteria bacterium CG22_combo_CG10-13_8_21_14_all_47_17</name>
    <dbReference type="NCBI Taxonomy" id="1975041"/>
    <lineage>
        <taxon>Bacteria</taxon>
        <taxon>Candidatus Uhriibacteriota</taxon>
    </lineage>
</organism>
<evidence type="ECO:0000256" key="9">
    <source>
        <dbReference type="ARBA" id="ARBA00022801"/>
    </source>
</evidence>
<dbReference type="CDD" id="cd08637">
    <property type="entry name" value="DNA_pol_A_pol_I_C"/>
    <property type="match status" value="1"/>
</dbReference>
<dbReference type="Gene3D" id="3.30.420.10">
    <property type="entry name" value="Ribonuclease H-like superfamily/Ribonuclease H"/>
    <property type="match status" value="1"/>
</dbReference>
<keyword evidence="10 16" id="KW-0269">Exonuclease</keyword>
<dbReference type="Gene3D" id="3.40.50.1010">
    <property type="entry name" value="5'-nuclease"/>
    <property type="match status" value="1"/>
</dbReference>
<dbReference type="InterPro" id="IPR002421">
    <property type="entry name" value="5-3_exonuclease"/>
</dbReference>
<protein>
    <recommendedName>
        <fullName evidence="3 15">DNA polymerase I</fullName>
        <ecNumber evidence="2 15">2.7.7.7</ecNumber>
    </recommendedName>
</protein>
<dbReference type="Proteomes" id="UP000231581">
    <property type="component" value="Unassembled WGS sequence"/>
</dbReference>
<evidence type="ECO:0000259" key="19">
    <source>
        <dbReference type="SMART" id="SM00482"/>
    </source>
</evidence>
<dbReference type="SUPFAM" id="SSF56672">
    <property type="entry name" value="DNA/RNA polymerases"/>
    <property type="match status" value="1"/>
</dbReference>
<dbReference type="GO" id="GO:0003677">
    <property type="term" value="F:DNA binding"/>
    <property type="evidence" value="ECO:0007669"/>
    <property type="project" value="UniProtKB-UniRule"/>
</dbReference>
<dbReference type="CDD" id="cd09898">
    <property type="entry name" value="H3TH_53EXO"/>
    <property type="match status" value="1"/>
</dbReference>
<dbReference type="InterPro" id="IPR012337">
    <property type="entry name" value="RNaseH-like_sf"/>
</dbReference>
<evidence type="ECO:0000256" key="14">
    <source>
        <dbReference type="ARBA" id="ARBA00049244"/>
    </source>
</evidence>
<evidence type="ECO:0000256" key="5">
    <source>
        <dbReference type="ARBA" id="ARBA00022695"/>
    </source>
</evidence>
<keyword evidence="4 16" id="KW-0808">Transferase</keyword>
<accession>A0A2H0BT82</accession>
<dbReference type="Gene3D" id="3.30.70.370">
    <property type="match status" value="1"/>
</dbReference>
<dbReference type="Pfam" id="PF01612">
    <property type="entry name" value="DNA_pol_A_exo1"/>
    <property type="match status" value="1"/>
</dbReference>
<evidence type="ECO:0000256" key="11">
    <source>
        <dbReference type="ARBA" id="ARBA00022932"/>
    </source>
</evidence>
<sequence length="883" mass="98293">MKSQGRLFLLDANALLHRAWHALPPLTSPEGQVVNAVYGTLMVVMKLLQEERPDAFAACWDTKAPTFRHEAYAAYKAQREQQSDELYNQIPLVKEGLAFLGIPSLEKDGFEADDLLGTLAVRAAKAGWDVVIVTGDRDALQLIRPGISVLSFKKGVSETILFDEQELMKQYGLSPQQFLEYKAMRGDPSDNIPGIKGIGEKGATKLLQEFRDLKTVFQAAHDETSAIPKSQREKLLQAESEMPAILKLVEIETQAPIKYVPQKGSAHIQDTDDFVAFLRRLGFKALIARVQKEDVKKETLKTKERRSSRGAEEAIVENEKDFTQALSTLQKATEIVVCTEVDAADSLFAGSVHGLALADTENVYFFSNKILSSKVHLSSLQALFDQQTIGFAAHDIKNEMRHLAGLGLLKNVWSFDTMLAAYLLAAGERNHDLASLTERFGGAAVTPDSGAVQRARAISAVIPSLRAALKEEALEDVLTRFELPLAPILFEMEIHGIKIDETYLQELSKELTAERQRIEKRMYKMVGRTFNPASPQQLAEVLFQDLALPTKGIKRGKTGYSTASSELEKLRGAHPIVECIEDFREYSKLLSTYIDVLPKLADKDHRVHTTYNQAVTSTGRLSSTEPNLQNIPIRTEAGKRIRGAFIAEKGFQLLSCDYSQIELRIVAALAKDPQMLDAFARGEDVHTATATAIWHVSTADVTKEQRRIAKAINFGLIFGQGPQGLAQTAGISFADSKKFIEAYFEAYKSIKKYMEETRVLVRELGYAETFFGRRRYIPEIQSALPQLRAQAERMAINMPVQGTDADFMKLAMIKLHKELPSVSIKTRMLLQVHDELVFEVPNEELHVVAAFVKKTMEQIEDIGVPIVVEAKAGSTWGGMKPLI</sequence>
<evidence type="ECO:0000313" key="20">
    <source>
        <dbReference type="EMBL" id="PIP60824.1"/>
    </source>
</evidence>